<keyword evidence="2" id="KW-0548">Nucleotidyltransferase</keyword>
<gene>
    <name evidence="2" type="ORF">O6P43_007349</name>
</gene>
<name>A0AAD7QAD9_QUISA</name>
<organism evidence="2 3">
    <name type="scientific">Quillaja saponaria</name>
    <name type="common">Soap bark tree</name>
    <dbReference type="NCBI Taxonomy" id="32244"/>
    <lineage>
        <taxon>Eukaryota</taxon>
        <taxon>Viridiplantae</taxon>
        <taxon>Streptophyta</taxon>
        <taxon>Embryophyta</taxon>
        <taxon>Tracheophyta</taxon>
        <taxon>Spermatophyta</taxon>
        <taxon>Magnoliopsida</taxon>
        <taxon>eudicotyledons</taxon>
        <taxon>Gunneridae</taxon>
        <taxon>Pentapetalae</taxon>
        <taxon>rosids</taxon>
        <taxon>fabids</taxon>
        <taxon>Fabales</taxon>
        <taxon>Quillajaceae</taxon>
        <taxon>Quillaja</taxon>
    </lineage>
</organism>
<accession>A0AAD7QAD9</accession>
<dbReference type="Gene3D" id="3.90.550.10">
    <property type="entry name" value="Spore Coat Polysaccharide Biosynthesis Protein SpsA, Chain A"/>
    <property type="match status" value="1"/>
</dbReference>
<dbReference type="SUPFAM" id="SSF53448">
    <property type="entry name" value="Nucleotide-diphospho-sugar transferases"/>
    <property type="match status" value="1"/>
</dbReference>
<dbReference type="AlphaFoldDB" id="A0AAD7QAD9"/>
<dbReference type="PANTHER" id="PTHR43523:SF15">
    <property type="entry name" value="GLUCOSE-1-PHOSPHATE ADENYLYLTRANSFERASE LARGE SUBUNIT 4, CHLOROPLASTIC_AMYLOPLASTIC"/>
    <property type="match status" value="1"/>
</dbReference>
<sequence length="91" mass="10542">MVTKDYNVQAYLFGGYWEDIGIIKSFFNANFALMDQLPKFQLYDQMEPLFTSPRFLPPINILSARECSVKHSIVGVRSRLEAGVELKEMYN</sequence>
<comment type="caution">
    <text evidence="2">The sequence shown here is derived from an EMBL/GenBank/DDBJ whole genome shotgun (WGS) entry which is preliminary data.</text>
</comment>
<dbReference type="InterPro" id="IPR029044">
    <property type="entry name" value="Nucleotide-diphossugar_trans"/>
</dbReference>
<dbReference type="Proteomes" id="UP001163823">
    <property type="component" value="Chromosome 3"/>
</dbReference>
<dbReference type="PANTHER" id="PTHR43523">
    <property type="entry name" value="GLUCOSE-1-PHOSPHATE ADENYLYLTRANSFERASE-RELATED"/>
    <property type="match status" value="1"/>
</dbReference>
<dbReference type="GO" id="GO:0008878">
    <property type="term" value="F:glucose-1-phosphate adenylyltransferase activity"/>
    <property type="evidence" value="ECO:0007669"/>
    <property type="project" value="InterPro"/>
</dbReference>
<protein>
    <submittedName>
        <fullName evidence="2">Glucose-1-phosphate adenylyltransferase</fullName>
    </submittedName>
</protein>
<keyword evidence="3" id="KW-1185">Reference proteome</keyword>
<evidence type="ECO:0000313" key="3">
    <source>
        <dbReference type="Proteomes" id="UP001163823"/>
    </source>
</evidence>
<dbReference type="KEGG" id="qsa:O6P43_007349"/>
<dbReference type="InterPro" id="IPR011831">
    <property type="entry name" value="ADP-Glc_PPase"/>
</dbReference>
<comment type="similarity">
    <text evidence="1">Belongs to the bacterial/plant glucose-1-phosphate adenylyltransferase family.</text>
</comment>
<keyword evidence="2" id="KW-0808">Transferase</keyword>
<reference evidence="2" key="1">
    <citation type="journal article" date="2023" name="Science">
        <title>Elucidation of the pathway for biosynthesis of saponin adjuvants from the soapbark tree.</title>
        <authorList>
            <person name="Reed J."/>
            <person name="Orme A."/>
            <person name="El-Demerdash A."/>
            <person name="Owen C."/>
            <person name="Martin L.B.B."/>
            <person name="Misra R.C."/>
            <person name="Kikuchi S."/>
            <person name="Rejzek M."/>
            <person name="Martin A.C."/>
            <person name="Harkess A."/>
            <person name="Leebens-Mack J."/>
            <person name="Louveau T."/>
            <person name="Stephenson M.J."/>
            <person name="Osbourn A."/>
        </authorList>
    </citation>
    <scope>NUCLEOTIDE SEQUENCE</scope>
    <source>
        <strain evidence="2">S10</strain>
    </source>
</reference>
<evidence type="ECO:0000256" key="1">
    <source>
        <dbReference type="ARBA" id="ARBA00010443"/>
    </source>
</evidence>
<dbReference type="GO" id="GO:0005978">
    <property type="term" value="P:glycogen biosynthetic process"/>
    <property type="evidence" value="ECO:0007669"/>
    <property type="project" value="InterPro"/>
</dbReference>
<evidence type="ECO:0000313" key="2">
    <source>
        <dbReference type="EMBL" id="KAJ7977774.1"/>
    </source>
</evidence>
<proteinExistence type="inferred from homology"/>
<dbReference type="EMBL" id="JARAOO010000003">
    <property type="protein sequence ID" value="KAJ7977774.1"/>
    <property type="molecule type" value="Genomic_DNA"/>
</dbReference>